<evidence type="ECO:0000256" key="3">
    <source>
        <dbReference type="ARBA" id="ARBA00023004"/>
    </source>
</evidence>
<dbReference type="GO" id="GO:0006979">
    <property type="term" value="P:response to oxidative stress"/>
    <property type="evidence" value="ECO:0007669"/>
    <property type="project" value="TreeGrafter"/>
</dbReference>
<evidence type="ECO:0000256" key="4">
    <source>
        <dbReference type="PIRSR" id="PIRSR000343-1"/>
    </source>
</evidence>
<evidence type="ECO:0000256" key="5">
    <source>
        <dbReference type="PIRSR" id="PIRSR000343-2"/>
    </source>
</evidence>
<evidence type="ECO:0000313" key="6">
    <source>
        <dbReference type="EMBL" id="KGM12031.1"/>
    </source>
</evidence>
<dbReference type="GO" id="GO:0046872">
    <property type="term" value="F:metal ion binding"/>
    <property type="evidence" value="ECO:0007669"/>
    <property type="project" value="UniProtKB-KW"/>
</dbReference>
<dbReference type="GO" id="GO:0006788">
    <property type="term" value="P:heme oxidation"/>
    <property type="evidence" value="ECO:0007669"/>
    <property type="project" value="InterPro"/>
</dbReference>
<dbReference type="PRINTS" id="PR00088">
    <property type="entry name" value="HAEMOXYGNASE"/>
</dbReference>
<evidence type="ECO:0000256" key="2">
    <source>
        <dbReference type="ARBA" id="ARBA00022723"/>
    </source>
</evidence>
<dbReference type="GO" id="GO:0020037">
    <property type="term" value="F:heme binding"/>
    <property type="evidence" value="ECO:0007669"/>
    <property type="project" value="TreeGrafter"/>
</dbReference>
<keyword evidence="2 5" id="KW-0479">Metal-binding</keyword>
<evidence type="ECO:0000313" key="7">
    <source>
        <dbReference type="Proteomes" id="UP000054314"/>
    </source>
</evidence>
<reference evidence="6 7" key="1">
    <citation type="submission" date="2013-08" db="EMBL/GenBank/DDBJ databases">
        <title>Genome sequencing of Cellulomonas bogoriensis 69B4.</title>
        <authorList>
            <person name="Chen F."/>
            <person name="Li Y."/>
            <person name="Wang G."/>
        </authorList>
    </citation>
    <scope>NUCLEOTIDE SEQUENCE [LARGE SCALE GENOMIC DNA]</scope>
    <source>
        <strain evidence="6 7">69B4</strain>
    </source>
</reference>
<sequence length="220" mass="24067">MTNPAALPTPVTLSARLRAGTQDQHRRAESTPFITALMGGDLHVEAYTDLAVQHHALYTALEAGGRAVAGAPGGSIVMPELVRAAAIDTDLTHLVGPDWRDRTRVLPSTTRYVTHLRRVAVTLPGFVAHAYTRYLGDLSGGLAVRAMLRRHYQVPDEALHFYSFPTVTAPKVFKDGYRARIDSLPLTPLEQDQVVAEAQVAFDHNTAVFTELGDRHLPRS</sequence>
<dbReference type="Gene3D" id="1.20.910.10">
    <property type="entry name" value="Heme oxygenase-like"/>
    <property type="match status" value="1"/>
</dbReference>
<feature type="binding site" evidence="4">
    <location>
        <position position="131"/>
    </location>
    <ligand>
        <name>heme b</name>
        <dbReference type="ChEBI" id="CHEBI:60344"/>
    </ligand>
</feature>
<dbReference type="Proteomes" id="UP000054314">
    <property type="component" value="Unassembled WGS sequence"/>
</dbReference>
<dbReference type="PANTHER" id="PTHR10720:SF0">
    <property type="entry name" value="HEME OXYGENASE"/>
    <property type="match status" value="1"/>
</dbReference>
<keyword evidence="3 5" id="KW-0408">Iron</keyword>
<dbReference type="OrthoDB" id="5493802at2"/>
<dbReference type="GO" id="GO:0004392">
    <property type="term" value="F:heme oxygenase (decyclizing) activity"/>
    <property type="evidence" value="ECO:0007669"/>
    <property type="project" value="InterPro"/>
</dbReference>
<accession>A0A0A0BVQ9</accession>
<dbReference type="InterPro" id="IPR016053">
    <property type="entry name" value="Haem_Oase-like"/>
</dbReference>
<dbReference type="EMBL" id="AXCZ01000101">
    <property type="protein sequence ID" value="KGM12031.1"/>
    <property type="molecule type" value="Genomic_DNA"/>
</dbReference>
<organism evidence="6 7">
    <name type="scientific">Cellulomonas bogoriensis 69B4 = DSM 16987</name>
    <dbReference type="NCBI Taxonomy" id="1386082"/>
    <lineage>
        <taxon>Bacteria</taxon>
        <taxon>Bacillati</taxon>
        <taxon>Actinomycetota</taxon>
        <taxon>Actinomycetes</taxon>
        <taxon>Micrococcales</taxon>
        <taxon>Cellulomonadaceae</taxon>
        <taxon>Cellulomonas</taxon>
    </lineage>
</organism>
<protein>
    <submittedName>
        <fullName evidence="6">Heme oxygenase</fullName>
    </submittedName>
</protein>
<dbReference type="PANTHER" id="PTHR10720">
    <property type="entry name" value="HEME OXYGENASE"/>
    <property type="match status" value="1"/>
</dbReference>
<dbReference type="AlphaFoldDB" id="A0A0A0BVQ9"/>
<gene>
    <name evidence="6" type="ORF">N869_02200</name>
</gene>
<proteinExistence type="predicted"/>
<feature type="binding site" evidence="4">
    <location>
        <position position="178"/>
    </location>
    <ligand>
        <name>heme b</name>
        <dbReference type="ChEBI" id="CHEBI:60344"/>
    </ligand>
</feature>
<feature type="binding site" evidence="4">
    <location>
        <position position="18"/>
    </location>
    <ligand>
        <name>heme b</name>
        <dbReference type="ChEBI" id="CHEBI:60344"/>
    </ligand>
</feature>
<dbReference type="InterPro" id="IPR002051">
    <property type="entry name" value="Haem_Oase"/>
</dbReference>
<dbReference type="InterPro" id="IPR016084">
    <property type="entry name" value="Haem_Oase-like_multi-hlx"/>
</dbReference>
<feature type="binding site" description="axial binding residue" evidence="5">
    <location>
        <position position="25"/>
    </location>
    <ligand>
        <name>heme b</name>
        <dbReference type="ChEBI" id="CHEBI:60344"/>
    </ligand>
    <ligandPart>
        <name>Fe</name>
        <dbReference type="ChEBI" id="CHEBI:18248"/>
    </ligandPart>
</feature>
<comment type="caution">
    <text evidence="6">The sequence shown here is derived from an EMBL/GenBank/DDBJ whole genome shotgun (WGS) entry which is preliminary data.</text>
</comment>
<evidence type="ECO:0000256" key="1">
    <source>
        <dbReference type="ARBA" id="ARBA00022617"/>
    </source>
</evidence>
<dbReference type="SUPFAM" id="SSF48613">
    <property type="entry name" value="Heme oxygenase-like"/>
    <property type="match status" value="1"/>
</dbReference>
<name>A0A0A0BVQ9_9CELL</name>
<keyword evidence="1 4" id="KW-0349">Heme</keyword>
<dbReference type="RefSeq" id="WP_035060935.1">
    <property type="nucleotide sequence ID" value="NZ_AXCZ01000101.1"/>
</dbReference>
<keyword evidence="7" id="KW-1185">Reference proteome</keyword>
<dbReference type="GO" id="GO:0042167">
    <property type="term" value="P:heme catabolic process"/>
    <property type="evidence" value="ECO:0007669"/>
    <property type="project" value="TreeGrafter"/>
</dbReference>
<dbReference type="PIRSF" id="PIRSF000343">
    <property type="entry name" value="Haem_Oase"/>
    <property type="match status" value="1"/>
</dbReference>
<dbReference type="CDD" id="cd19165">
    <property type="entry name" value="HemeO"/>
    <property type="match status" value="1"/>
</dbReference>
<dbReference type="Pfam" id="PF01126">
    <property type="entry name" value="Heme_oxygenase"/>
    <property type="match status" value="1"/>
</dbReference>